<keyword evidence="13" id="KW-0966">Cell projection</keyword>
<dbReference type="GO" id="GO:0044780">
    <property type="term" value="P:bacterial-type flagellum assembly"/>
    <property type="evidence" value="ECO:0007669"/>
    <property type="project" value="InterPro"/>
</dbReference>
<dbReference type="Pfam" id="PF10135">
    <property type="entry name" value="Rod-binding"/>
    <property type="match status" value="1"/>
</dbReference>
<dbReference type="GO" id="GO:0071555">
    <property type="term" value="P:cell wall organization"/>
    <property type="evidence" value="ECO:0007669"/>
    <property type="project" value="UniProtKB-KW"/>
</dbReference>
<proteinExistence type="inferred from homology"/>
<dbReference type="EMBL" id="CP038437">
    <property type="protein sequence ID" value="QEM84243.2"/>
    <property type="molecule type" value="Genomic_DNA"/>
</dbReference>
<dbReference type="AlphaFoldDB" id="A0A856QWH5"/>
<evidence type="ECO:0000313" key="14">
    <source>
        <dbReference type="Proteomes" id="UP000324285"/>
    </source>
</evidence>
<evidence type="ECO:0000256" key="2">
    <source>
        <dbReference type="ARBA" id="ARBA00004418"/>
    </source>
</evidence>
<evidence type="ECO:0000256" key="8">
    <source>
        <dbReference type="ARBA" id="ARBA00022801"/>
    </source>
</evidence>
<comment type="subcellular location">
    <subcellularLocation>
        <location evidence="2">Periplasm</location>
    </subcellularLocation>
</comment>
<dbReference type="Proteomes" id="UP000324285">
    <property type="component" value="Chromosome"/>
</dbReference>
<dbReference type="GO" id="GO:0042597">
    <property type="term" value="C:periplasmic space"/>
    <property type="evidence" value="ECO:0007669"/>
    <property type="project" value="UniProtKB-SubCell"/>
</dbReference>
<evidence type="ECO:0000313" key="13">
    <source>
        <dbReference type="EMBL" id="QEM84243.2"/>
    </source>
</evidence>
<dbReference type="GO" id="GO:0004040">
    <property type="term" value="F:amidase activity"/>
    <property type="evidence" value="ECO:0007669"/>
    <property type="project" value="InterPro"/>
</dbReference>
<evidence type="ECO:0000256" key="4">
    <source>
        <dbReference type="ARBA" id="ARBA00007974"/>
    </source>
</evidence>
<evidence type="ECO:0000256" key="9">
    <source>
        <dbReference type="ARBA" id="ARBA00023295"/>
    </source>
</evidence>
<evidence type="ECO:0000256" key="6">
    <source>
        <dbReference type="ARBA" id="ARBA00022764"/>
    </source>
</evidence>
<keyword evidence="6" id="KW-0574">Periplasm</keyword>
<dbReference type="PANTHER" id="PTHR33308">
    <property type="entry name" value="PEPTIDOGLYCAN HYDROLASE FLGJ"/>
    <property type="match status" value="1"/>
</dbReference>
<comment type="similarity">
    <text evidence="4">In the C-terminal section; belongs to the glycosyl hydrolase 73 family.</text>
</comment>
<sequence>MSSGVSGISGLSATALSSASLATGSTGQAGFTLDINGLERLKTDARVDRQGAADEVARQIEALFIDMMMKSMRQAMPDSGLTNSRDTQFYQSLLDKQWSQVMARRGIGLADQLLGQLGAPQASERAEQMESLIAGIPRGAPRPLANTLRSVMDEGREEVPVPQSFLDELGAVDQGMNAVQASMQVAGQDVREAPAHVRDFLARLAEPAQEASRNSGVPAELMLAQAALETGWGRREIAAPNGGNSYNLFGIKAGSQWRGPTTRITTHEVVNGTRQRICDEFRVYGSFEEAFTDYARLVTGNSRYAGVVKAGSGAEAARALQRGGYATDPAYAAKLIAIMYTMGPLEDNAVAIDGEANDQAVGSASVADGHLATAQRHEVLPPSYAPVHWVAEADLKKEHL</sequence>
<evidence type="ECO:0000256" key="5">
    <source>
        <dbReference type="ARBA" id="ARBA00013433"/>
    </source>
</evidence>
<dbReference type="SMART" id="SM00047">
    <property type="entry name" value="LYZ2"/>
    <property type="match status" value="1"/>
</dbReference>
<keyword evidence="10" id="KW-0961">Cell wall biogenesis/degradation</keyword>
<organism evidence="13 14">
    <name type="scientific">Halomonas binhaiensis</name>
    <dbReference type="NCBI Taxonomy" id="2562282"/>
    <lineage>
        <taxon>Bacteria</taxon>
        <taxon>Pseudomonadati</taxon>
        <taxon>Pseudomonadota</taxon>
        <taxon>Gammaproteobacteria</taxon>
        <taxon>Oceanospirillales</taxon>
        <taxon>Halomonadaceae</taxon>
        <taxon>Halomonas</taxon>
    </lineage>
</organism>
<evidence type="ECO:0000256" key="10">
    <source>
        <dbReference type="ARBA" id="ARBA00023316"/>
    </source>
</evidence>
<comment type="similarity">
    <text evidence="3">In the N-terminal section; belongs to the FlgJ family.</text>
</comment>
<dbReference type="GO" id="GO:0016798">
    <property type="term" value="F:hydrolase activity, acting on glycosyl bonds"/>
    <property type="evidence" value="ECO:0007669"/>
    <property type="project" value="UniProtKB-KW"/>
</dbReference>
<keyword evidence="9" id="KW-0326">Glycosidase</keyword>
<keyword evidence="13" id="KW-0282">Flagellum</keyword>
<dbReference type="PRINTS" id="PR01002">
    <property type="entry name" value="FLGFLGJ"/>
</dbReference>
<gene>
    <name evidence="13" type="primary">flgJ</name>
    <name evidence="13" type="ORF">E4T21_21270</name>
</gene>
<dbReference type="InterPro" id="IPR002901">
    <property type="entry name" value="MGlyc_endo_b_GlcNAc-like_dom"/>
</dbReference>
<evidence type="ECO:0000256" key="11">
    <source>
        <dbReference type="ARBA" id="ARBA00030835"/>
    </source>
</evidence>
<evidence type="ECO:0000256" key="1">
    <source>
        <dbReference type="ARBA" id="ARBA00002954"/>
    </source>
</evidence>
<feature type="domain" description="Mannosyl-glycoprotein endo-beta-N-acetylglucosamidase-like" evidence="12">
    <location>
        <begin position="189"/>
        <end position="348"/>
    </location>
</feature>
<dbReference type="RefSeq" id="WP_187775062.1">
    <property type="nucleotide sequence ID" value="NZ_CP038437.2"/>
</dbReference>
<dbReference type="Gene3D" id="1.10.530.10">
    <property type="match status" value="1"/>
</dbReference>
<dbReference type="NCBIfam" id="TIGR02541">
    <property type="entry name" value="flagell_FlgJ"/>
    <property type="match status" value="1"/>
</dbReference>
<dbReference type="InterPro" id="IPR051056">
    <property type="entry name" value="Glycosyl_Hydrolase_73"/>
</dbReference>
<keyword evidence="7" id="KW-1005">Bacterial flagellum biogenesis</keyword>
<keyword evidence="13" id="KW-0969">Cilium</keyword>
<dbReference type="InterPro" id="IPR019301">
    <property type="entry name" value="Flagellar_prot_FlgJ_N"/>
</dbReference>
<accession>A0A856QWH5</accession>
<dbReference type="Pfam" id="PF01832">
    <property type="entry name" value="Glucosaminidase"/>
    <property type="match status" value="1"/>
</dbReference>
<dbReference type="PANTHER" id="PTHR33308:SF9">
    <property type="entry name" value="PEPTIDOGLYCAN HYDROLASE FLGJ"/>
    <property type="match status" value="1"/>
</dbReference>
<protein>
    <recommendedName>
        <fullName evidence="5">Peptidoglycan hydrolase FlgJ</fullName>
    </recommendedName>
    <alternativeName>
        <fullName evidence="11">Muramidase FlgJ</fullName>
    </alternativeName>
</protein>
<keyword evidence="8 13" id="KW-0378">Hydrolase</keyword>
<name>A0A856QWH5_9GAMM</name>
<dbReference type="Gene3D" id="2.10.70.40">
    <property type="entry name" value="peptidoglycan hydrolase"/>
    <property type="match status" value="1"/>
</dbReference>
<comment type="function">
    <text evidence="1">Flagellum-specific muramidase which hydrolyzes the peptidoglycan layer to assemble the rod structure in the periplasmic space.</text>
</comment>
<evidence type="ECO:0000256" key="7">
    <source>
        <dbReference type="ARBA" id="ARBA00022795"/>
    </source>
</evidence>
<dbReference type="InterPro" id="IPR013377">
    <property type="entry name" value="FlgJ"/>
</dbReference>
<reference evidence="13" key="1">
    <citation type="submission" date="2021-02" db="EMBL/GenBank/DDBJ databases">
        <title>Strain Y2R2, a novel species of the genus Halomonas.</title>
        <authorList>
            <person name="Huang H."/>
        </authorList>
    </citation>
    <scope>NUCLEOTIDE SEQUENCE</scope>
    <source>
        <strain evidence="13">Y2R2</strain>
    </source>
</reference>
<evidence type="ECO:0000259" key="12">
    <source>
        <dbReference type="SMART" id="SM00047"/>
    </source>
</evidence>
<dbReference type="GO" id="GO:0071973">
    <property type="term" value="P:bacterial-type flagellum-dependent cell motility"/>
    <property type="evidence" value="ECO:0007669"/>
    <property type="project" value="TreeGrafter"/>
</dbReference>
<keyword evidence="14" id="KW-1185">Reference proteome</keyword>
<dbReference type="KEGG" id="hbh:E4T21_21270"/>
<evidence type="ECO:0000256" key="3">
    <source>
        <dbReference type="ARBA" id="ARBA00006880"/>
    </source>
</evidence>